<feature type="compositionally biased region" description="Basic and acidic residues" evidence="1">
    <location>
        <begin position="707"/>
        <end position="716"/>
    </location>
</feature>
<feature type="compositionally biased region" description="Low complexity" evidence="1">
    <location>
        <begin position="1"/>
        <end position="11"/>
    </location>
</feature>
<feature type="compositionally biased region" description="Basic and acidic residues" evidence="1">
    <location>
        <begin position="877"/>
        <end position="890"/>
    </location>
</feature>
<feature type="compositionally biased region" description="Low complexity" evidence="1">
    <location>
        <begin position="1430"/>
        <end position="1445"/>
    </location>
</feature>
<evidence type="ECO:0000313" key="3">
    <source>
        <dbReference type="Proteomes" id="UP001176521"/>
    </source>
</evidence>
<feature type="region of interest" description="Disordered" evidence="1">
    <location>
        <begin position="1221"/>
        <end position="1564"/>
    </location>
</feature>
<protein>
    <submittedName>
        <fullName evidence="2">Uncharacterized protein</fullName>
    </submittedName>
</protein>
<feature type="region of interest" description="Disordered" evidence="1">
    <location>
        <begin position="197"/>
        <end position="460"/>
    </location>
</feature>
<feature type="compositionally biased region" description="Basic and acidic residues" evidence="1">
    <location>
        <begin position="576"/>
        <end position="593"/>
    </location>
</feature>
<gene>
    <name evidence="2" type="ORF">OC842_006946</name>
</gene>
<feature type="region of interest" description="Disordered" evidence="1">
    <location>
        <begin position="1067"/>
        <end position="1191"/>
    </location>
</feature>
<feature type="compositionally biased region" description="Basic and acidic residues" evidence="1">
    <location>
        <begin position="841"/>
        <end position="863"/>
    </location>
</feature>
<feature type="compositionally biased region" description="Polar residues" evidence="1">
    <location>
        <begin position="247"/>
        <end position="256"/>
    </location>
</feature>
<reference evidence="2" key="1">
    <citation type="journal article" date="2023" name="PhytoFront">
        <title>Draft Genome Resources of Seven Strains of Tilletia horrida, Causal Agent of Kernel Smut of Rice.</title>
        <authorList>
            <person name="Khanal S."/>
            <person name="Antony Babu S."/>
            <person name="Zhou X.G."/>
        </authorList>
    </citation>
    <scope>NUCLEOTIDE SEQUENCE</scope>
    <source>
        <strain evidence="2">TX3</strain>
    </source>
</reference>
<evidence type="ECO:0000313" key="2">
    <source>
        <dbReference type="EMBL" id="KAK0520933.1"/>
    </source>
</evidence>
<comment type="caution">
    <text evidence="2">The sequence shown here is derived from an EMBL/GenBank/DDBJ whole genome shotgun (WGS) entry which is preliminary data.</text>
</comment>
<feature type="compositionally biased region" description="Polar residues" evidence="1">
    <location>
        <begin position="395"/>
        <end position="407"/>
    </location>
</feature>
<feature type="compositionally biased region" description="Acidic residues" evidence="1">
    <location>
        <begin position="531"/>
        <end position="540"/>
    </location>
</feature>
<keyword evidence="3" id="KW-1185">Reference proteome</keyword>
<feature type="compositionally biased region" description="Polar residues" evidence="1">
    <location>
        <begin position="1221"/>
        <end position="1257"/>
    </location>
</feature>
<feature type="compositionally biased region" description="Polar residues" evidence="1">
    <location>
        <begin position="211"/>
        <end position="220"/>
    </location>
</feature>
<feature type="compositionally biased region" description="Basic and acidic residues" evidence="1">
    <location>
        <begin position="1393"/>
        <end position="1406"/>
    </location>
</feature>
<feature type="compositionally biased region" description="Low complexity" evidence="1">
    <location>
        <begin position="483"/>
        <end position="500"/>
    </location>
</feature>
<evidence type="ECO:0000256" key="1">
    <source>
        <dbReference type="SAM" id="MobiDB-lite"/>
    </source>
</evidence>
<sequence length="1564" mass="164817">MDPPADLTDPAPASPGVPVPRNSILLKHSSKPSLTHLEWYELHNGVPLALRIPAPVSQKQKEREKQLERDAREREREKELEREREKERAERNKLEERIWGIPKKALLLGLPEVNFNAQMAMLGGWGNGSGGPTASSTPSTPSKAFLKEREREKVRQREREKQREAEEAQERLDPEELAALNAIINTRRSMAAAQALASGQVVPPRPRRISMNASTVTTPRSAPLASSDGMHLHERSLSRASEPALESSGQPSTSRYNRSHQDSITSSTVSLKSSATATSTGTGPSQSVAADSEPSASSPGEQSTQSPNPLRYVPRIRFAPLPLPPPVDRSPPLGNGPAVDDDRASSIEEEQGQGLESDTRDTADIHTPKAVDQMDDSTAGFGAPSTIANFEGTAAESTGSASRNLARSDSDLCQEGLPLPDPSGAAASDHASTEGRRSATGTYLAGGAGGSGTSTMRQSFESLHGAGAGLSRMSSALALGISSTTPSALSSGPSPTGTSASRKRPRFPRVDSEDSSRAGSTASGIVGDSSDREEMDEDTDEGWRKRLSANGKGKWYLMGMPTHVFKSMRRPGTADSSKRRAALDDVVEGKESSSSKLTRRLSTGGVASPSELVRKSGTNVPGTVSSASSTGSPASSPVTGPSITSTSIVGSLGSQSSTGAGIMSFFGRSDGDADERERGRPSLVARNSSSRTSSRSRRRSGSRGSARSREREKEVDYYTDEEERARRRKLVRSVRPGGTGMVTLPDGTKIPARRVDSVANEDRTGAGPTSGASAFDEEFDFSQWGFAGLARRSAGLNTATVTTMGSVATGTAGDTITDSDQAASAIPRETSAADVIAARMEKKSAAGSAEEVKRKYAEAEARRASTAAAQSTPHQRTSGDETRTSGDGSRDGPPGLVLQTRRASVSSTVGAHSEPRAGLSDGEGDKTITPHSTPKAHGSGSALAPLTALTPIPSAPRSPGLTSRSAMPGNIAPAKTTTAASDAAAVASGAFANAGISGKNAAAGASVSNGAQWPVVSSKTSTPGLGLTLERAEIIRRRHEAEVAALGAEILANVKGPRRKTSADELLVSGAKDGSNDKEMARTSTMGSGKDGAVLSKSKHERVGSIFNKDKHKAAITSNLPTVPGSPGESHRSKNKSDPPRGRRLEGGHGVRESRSNSLAMQVEGSPASVKRAGQSLSTDATPMPSPALGHDVALKTPQKELHRGDLTSPIEIPGTSAMVTSTSAPQVSDVSADSTATQSNASFTSSLSLGKQTSNTRSARGARSPSGRRINVDPRISMPAPLDWLPRRPDARGHQVVPLPQLGIRPRRPREGRVWDGWGYFSDSDGEGEEINNTKAAKKPAYDSDSDSESDDDLDPETIAAEDRKTKFQQSRLTTKAAGQEIVHSRANSSTGRRDLRIEGKEPARSGRRASAGHVLSLAPPSKSTHPVLRSASSARSLGRSEALNIPQQPRHVSSASSMRGASRSLSQSPSNTRPPAPSTVARDDDSDDAEFWSPNALQTMTNSSLPATKFSDTPASASVRSRSARDKRLREKKSREPERNDSLNIDYGWSAAHHPSLFDNRK</sequence>
<feature type="region of interest" description="Disordered" evidence="1">
    <location>
        <begin position="53"/>
        <end position="92"/>
    </location>
</feature>
<feature type="compositionally biased region" description="Polar residues" evidence="1">
    <location>
        <begin position="1497"/>
        <end position="1516"/>
    </location>
</feature>
<feature type="compositionally biased region" description="Basic and acidic residues" evidence="1">
    <location>
        <begin position="1129"/>
        <end position="1155"/>
    </location>
</feature>
<feature type="region of interest" description="Disordered" evidence="1">
    <location>
        <begin position="483"/>
        <end position="546"/>
    </location>
</feature>
<feature type="compositionally biased region" description="Polar residues" evidence="1">
    <location>
        <begin position="643"/>
        <end position="659"/>
    </location>
</feature>
<feature type="compositionally biased region" description="Polar residues" evidence="1">
    <location>
        <begin position="294"/>
        <end position="308"/>
    </location>
</feature>
<feature type="compositionally biased region" description="Low complexity" evidence="1">
    <location>
        <begin position="263"/>
        <end position="287"/>
    </location>
</feature>
<feature type="compositionally biased region" description="Basic and acidic residues" evidence="1">
    <location>
        <begin position="669"/>
        <end position="680"/>
    </location>
</feature>
<feature type="compositionally biased region" description="Acidic residues" evidence="1">
    <location>
        <begin position="1345"/>
        <end position="1357"/>
    </location>
</feature>
<feature type="compositionally biased region" description="Low complexity" evidence="1">
    <location>
        <begin position="620"/>
        <end position="642"/>
    </location>
</feature>
<feature type="compositionally biased region" description="Basic and acidic residues" evidence="1">
    <location>
        <begin position="357"/>
        <end position="369"/>
    </location>
</feature>
<feature type="compositionally biased region" description="Low complexity" evidence="1">
    <location>
        <begin position="1455"/>
        <end position="1470"/>
    </location>
</feature>
<organism evidence="2 3">
    <name type="scientific">Tilletia horrida</name>
    <dbReference type="NCBI Taxonomy" id="155126"/>
    <lineage>
        <taxon>Eukaryota</taxon>
        <taxon>Fungi</taxon>
        <taxon>Dikarya</taxon>
        <taxon>Basidiomycota</taxon>
        <taxon>Ustilaginomycotina</taxon>
        <taxon>Exobasidiomycetes</taxon>
        <taxon>Tilletiales</taxon>
        <taxon>Tilletiaceae</taxon>
        <taxon>Tilletia</taxon>
    </lineage>
</organism>
<feature type="compositionally biased region" description="Polar residues" evidence="1">
    <location>
        <begin position="901"/>
        <end position="910"/>
    </location>
</feature>
<accession>A0AAN6JH57</accession>
<feature type="compositionally biased region" description="Polar residues" evidence="1">
    <location>
        <begin position="808"/>
        <end position="822"/>
    </location>
</feature>
<feature type="compositionally biased region" description="Basic and acidic residues" evidence="1">
    <location>
        <begin position="145"/>
        <end position="172"/>
    </location>
</feature>
<dbReference type="EMBL" id="JAPDMQ010000728">
    <property type="protein sequence ID" value="KAK0520933.1"/>
    <property type="molecule type" value="Genomic_DNA"/>
</dbReference>
<feature type="region of interest" description="Disordered" evidence="1">
    <location>
        <begin position="808"/>
        <end position="828"/>
    </location>
</feature>
<feature type="region of interest" description="Disordered" evidence="1">
    <location>
        <begin position="841"/>
        <end position="974"/>
    </location>
</feature>
<feature type="compositionally biased region" description="Low complexity" evidence="1">
    <location>
        <begin position="594"/>
        <end position="603"/>
    </location>
</feature>
<feature type="compositionally biased region" description="Basic and acidic residues" evidence="1">
    <location>
        <begin position="59"/>
        <end position="92"/>
    </location>
</feature>
<feature type="region of interest" description="Disordered" evidence="1">
    <location>
        <begin position="1"/>
        <end position="24"/>
    </location>
</feature>
<feature type="compositionally biased region" description="Low complexity" evidence="1">
    <location>
        <begin position="132"/>
        <end position="142"/>
    </location>
</feature>
<dbReference type="Proteomes" id="UP001176521">
    <property type="component" value="Unassembled WGS sequence"/>
</dbReference>
<proteinExistence type="predicted"/>
<feature type="compositionally biased region" description="Basic and acidic residues" evidence="1">
    <location>
        <begin position="753"/>
        <end position="764"/>
    </location>
</feature>
<feature type="compositionally biased region" description="Low complexity" evidence="1">
    <location>
        <begin position="1258"/>
        <end position="1270"/>
    </location>
</feature>
<feature type="region of interest" description="Disordered" evidence="1">
    <location>
        <begin position="127"/>
        <end position="172"/>
    </location>
</feature>
<feature type="compositionally biased region" description="Basic and acidic residues" evidence="1">
    <location>
        <begin position="1525"/>
        <end position="1543"/>
    </location>
</feature>
<name>A0AAN6JH57_9BASI</name>
<feature type="region of interest" description="Disordered" evidence="1">
    <location>
        <begin position="566"/>
        <end position="774"/>
    </location>
</feature>